<protein>
    <submittedName>
        <fullName evidence="4 5">Uncharacterized protein LOC121393088 isoform X1</fullName>
    </submittedName>
</protein>
<feature type="region of interest" description="Disordered" evidence="1">
    <location>
        <begin position="81"/>
        <end position="119"/>
    </location>
</feature>
<feature type="region of interest" description="Disordered" evidence="1">
    <location>
        <begin position="430"/>
        <end position="456"/>
    </location>
</feature>
<organism evidence="3 5">
    <name type="scientific">Xenopus laevis</name>
    <name type="common">African clawed frog</name>
    <dbReference type="NCBI Taxonomy" id="8355"/>
    <lineage>
        <taxon>Eukaryota</taxon>
        <taxon>Metazoa</taxon>
        <taxon>Chordata</taxon>
        <taxon>Craniata</taxon>
        <taxon>Vertebrata</taxon>
        <taxon>Euteleostomi</taxon>
        <taxon>Amphibia</taxon>
        <taxon>Batrachia</taxon>
        <taxon>Anura</taxon>
        <taxon>Pipoidea</taxon>
        <taxon>Pipidae</taxon>
        <taxon>Xenopodinae</taxon>
        <taxon>Xenopus</taxon>
        <taxon>Xenopus</taxon>
    </lineage>
</organism>
<evidence type="ECO:0000256" key="1">
    <source>
        <dbReference type="SAM" id="MobiDB-lite"/>
    </source>
</evidence>
<evidence type="ECO:0000313" key="5">
    <source>
        <dbReference type="RefSeq" id="XP_041430347.1"/>
    </source>
</evidence>
<dbReference type="GO" id="GO:0005634">
    <property type="term" value="C:nucleus"/>
    <property type="evidence" value="ECO:0007669"/>
    <property type="project" value="TreeGrafter"/>
</dbReference>
<evidence type="ECO:0000259" key="2">
    <source>
        <dbReference type="Pfam" id="PF13873"/>
    </source>
</evidence>
<feature type="region of interest" description="Disordered" evidence="1">
    <location>
        <begin position="260"/>
        <end position="299"/>
    </location>
</feature>
<dbReference type="GO" id="GO:0000978">
    <property type="term" value="F:RNA polymerase II cis-regulatory region sequence-specific DNA binding"/>
    <property type="evidence" value="ECO:0007669"/>
    <property type="project" value="TreeGrafter"/>
</dbReference>
<feature type="domain" description="Myb/SANT-like DNA-binding" evidence="2">
    <location>
        <begin position="127"/>
        <end position="203"/>
    </location>
</feature>
<dbReference type="PANTHER" id="PTHR32345:SF3">
    <property type="entry name" value="MYB-RELATED TRANSCRIPTION FACTOR, PARTNER OF PROFILIN"/>
    <property type="match status" value="1"/>
</dbReference>
<dbReference type="GO" id="GO:0000981">
    <property type="term" value="F:DNA-binding transcription factor activity, RNA polymerase II-specific"/>
    <property type="evidence" value="ECO:0007669"/>
    <property type="project" value="TreeGrafter"/>
</dbReference>
<keyword evidence="3" id="KW-1185">Reference proteome</keyword>
<gene>
    <name evidence="4 5" type="primary">LOC121393088</name>
</gene>
<evidence type="ECO:0000313" key="3">
    <source>
        <dbReference type="Proteomes" id="UP000186698"/>
    </source>
</evidence>
<feature type="compositionally biased region" description="Polar residues" evidence="1">
    <location>
        <begin position="105"/>
        <end position="119"/>
    </location>
</feature>
<dbReference type="Pfam" id="PF13873">
    <property type="entry name" value="Myb_DNA-bind_5"/>
    <property type="match status" value="1"/>
</dbReference>
<dbReference type="OrthoDB" id="9867031at2759"/>
<accession>A0A8J1LLG5</accession>
<dbReference type="RefSeq" id="XP_041430346.1">
    <property type="nucleotide sequence ID" value="XM_041574412.1"/>
</dbReference>
<dbReference type="KEGG" id="xla:121393088"/>
<dbReference type="InterPro" id="IPR028002">
    <property type="entry name" value="Myb_DNA-bind_5"/>
</dbReference>
<reference evidence="4 5" key="1">
    <citation type="submission" date="2025-04" db="UniProtKB">
        <authorList>
            <consortium name="RefSeq"/>
        </authorList>
    </citation>
    <scope>IDENTIFICATION</scope>
    <source>
        <strain evidence="4 5">J_2021</strain>
        <tissue evidence="4 5">Erythrocytes</tissue>
    </source>
</reference>
<dbReference type="GeneID" id="121393088"/>
<dbReference type="RefSeq" id="XP_041430347.1">
    <property type="nucleotide sequence ID" value="XM_041574413.1"/>
</dbReference>
<sequence>MSEVDTRAHTWSSLKKFLSKNMRMCSYYQAKPQIDMTDEWSMIGVEDRRIGGLEEQRSGIDGTILQQHERIVAKESWNSGVKQRTNWQGRKRQGPKGNRQPWLKKSNSYLDPNQGTSSSVSCRDRLRNIKFTEEENDVLVSKVLENYRKLYGDDASRTSSFEKKRIWRGILEAINCLGVSIRNMDTCKKRFADCKRFVRAKMSKHWRHAGRRSAVNVYYADWEEKIKAIICPLGEAIPGVIDSADPCTYECPDHWSPLESVSPEAQLSPDENITPEVPFYSDSQTSAEPKPQGENEEWQSFREEATLNVKEEGEAAALPVPQEEDDNQNQETFSSSQQWEEQPSEEPVYPDMDRLLQQSQDAFRRSLRRQLHAVRQELREFRRDHTEMMDSLLTLHREHIIVEEQRNEILSQLVTTVSNLASKLSTGDACKPQQYSQPPLATPISIGTAENSSTRTGISLQTLPRYPSRQLTEDPRRNIVHRKKKFALHHGSIANKRKK</sequence>
<dbReference type="InterPro" id="IPR052870">
    <property type="entry name" value="Myb-related_repressor"/>
</dbReference>
<evidence type="ECO:0000313" key="4">
    <source>
        <dbReference type="RefSeq" id="XP_041430346.1"/>
    </source>
</evidence>
<dbReference type="PANTHER" id="PTHR32345">
    <property type="entry name" value="MYB-RELATED TRANSCRIPTION FACTOR, PARTNER OF PROFILIN"/>
    <property type="match status" value="1"/>
</dbReference>
<feature type="compositionally biased region" description="Low complexity" evidence="1">
    <location>
        <begin position="334"/>
        <end position="347"/>
    </location>
</feature>
<dbReference type="Proteomes" id="UP000186698">
    <property type="component" value="Chromosome 8S"/>
</dbReference>
<dbReference type="AlphaFoldDB" id="A0A8J1LLG5"/>
<name>A0A8J1LLG5_XENLA</name>
<proteinExistence type="predicted"/>
<feature type="region of interest" description="Disordered" evidence="1">
    <location>
        <begin position="318"/>
        <end position="347"/>
    </location>
</feature>